<dbReference type="PANTHER" id="PTHR43080">
    <property type="entry name" value="CBS DOMAIN-CONTAINING PROTEIN CBSX3, MITOCHONDRIAL"/>
    <property type="match status" value="1"/>
</dbReference>
<name>A0A941E721_9ACTN</name>
<dbReference type="Pfam" id="PF00571">
    <property type="entry name" value="CBS"/>
    <property type="match status" value="2"/>
</dbReference>
<dbReference type="PROSITE" id="PS51371">
    <property type="entry name" value="CBS"/>
    <property type="match status" value="2"/>
</dbReference>
<accession>A0A941E721</accession>
<feature type="region of interest" description="Disordered" evidence="3">
    <location>
        <begin position="212"/>
        <end position="232"/>
    </location>
</feature>
<evidence type="ECO:0000259" key="5">
    <source>
        <dbReference type="PROSITE" id="PS51371"/>
    </source>
</evidence>
<dbReference type="EMBL" id="JAGSOH010000007">
    <property type="protein sequence ID" value="MBR7825647.1"/>
    <property type="molecule type" value="Genomic_DNA"/>
</dbReference>
<dbReference type="InterPro" id="IPR051257">
    <property type="entry name" value="Diverse_CBS-Domain"/>
</dbReference>
<gene>
    <name evidence="6" type="ORF">KDK95_04960</name>
</gene>
<dbReference type="PROSITE" id="PS50914">
    <property type="entry name" value="BON"/>
    <property type="match status" value="1"/>
</dbReference>
<feature type="domain" description="BON" evidence="4">
    <location>
        <begin position="144"/>
        <end position="212"/>
    </location>
</feature>
<dbReference type="Proteomes" id="UP000676325">
    <property type="component" value="Unassembled WGS sequence"/>
</dbReference>
<dbReference type="AlphaFoldDB" id="A0A941E721"/>
<dbReference type="PIRSF" id="PIRSF036990">
    <property type="entry name" value="UCP036990_CBS_BON"/>
    <property type="match status" value="1"/>
</dbReference>
<evidence type="ECO:0000313" key="6">
    <source>
        <dbReference type="EMBL" id="MBR7825647.1"/>
    </source>
</evidence>
<dbReference type="InterPro" id="IPR007055">
    <property type="entry name" value="BON_dom"/>
</dbReference>
<dbReference type="SUPFAM" id="SSF54631">
    <property type="entry name" value="CBS-domain pair"/>
    <property type="match status" value="1"/>
</dbReference>
<evidence type="ECO:0000256" key="3">
    <source>
        <dbReference type="SAM" id="MobiDB-lite"/>
    </source>
</evidence>
<dbReference type="Gene3D" id="3.10.580.10">
    <property type="entry name" value="CBS-domain"/>
    <property type="match status" value="1"/>
</dbReference>
<protein>
    <submittedName>
        <fullName evidence="6">CBS domain-containing protein</fullName>
    </submittedName>
</protein>
<dbReference type="InterPro" id="IPR017080">
    <property type="entry name" value="UCP036990_CBS_BON"/>
</dbReference>
<feature type="domain" description="CBS" evidence="5">
    <location>
        <begin position="90"/>
        <end position="146"/>
    </location>
</feature>
<dbReference type="PANTHER" id="PTHR43080:SF29">
    <property type="entry name" value="OS02G0818000 PROTEIN"/>
    <property type="match status" value="1"/>
</dbReference>
<keyword evidence="1 2" id="KW-0129">CBS domain</keyword>
<dbReference type="InterPro" id="IPR000644">
    <property type="entry name" value="CBS_dom"/>
</dbReference>
<organism evidence="6 7">
    <name type="scientific">Actinospica acidithermotolerans</name>
    <dbReference type="NCBI Taxonomy" id="2828514"/>
    <lineage>
        <taxon>Bacteria</taxon>
        <taxon>Bacillati</taxon>
        <taxon>Actinomycetota</taxon>
        <taxon>Actinomycetes</taxon>
        <taxon>Catenulisporales</taxon>
        <taxon>Actinospicaceae</taxon>
        <taxon>Actinospica</taxon>
    </lineage>
</organism>
<feature type="domain" description="CBS" evidence="5">
    <location>
        <begin position="2"/>
        <end position="60"/>
    </location>
</feature>
<evidence type="ECO:0000313" key="7">
    <source>
        <dbReference type="Proteomes" id="UP000676325"/>
    </source>
</evidence>
<dbReference type="InterPro" id="IPR046342">
    <property type="entry name" value="CBS_dom_sf"/>
</dbReference>
<reference evidence="6" key="1">
    <citation type="submission" date="2021-04" db="EMBL/GenBank/DDBJ databases">
        <title>Genome based classification of Actinospica acidithermotolerans sp. nov., an actinobacterium isolated from an Indonesian hot spring.</title>
        <authorList>
            <person name="Kusuma A.B."/>
            <person name="Putra K.E."/>
            <person name="Nafisah S."/>
            <person name="Loh J."/>
            <person name="Nouioui I."/>
            <person name="Goodfellow M."/>
        </authorList>
    </citation>
    <scope>NUCLEOTIDE SEQUENCE</scope>
    <source>
        <strain evidence="6">MGRD01-02</strain>
    </source>
</reference>
<proteinExistence type="predicted"/>
<evidence type="ECO:0000256" key="1">
    <source>
        <dbReference type="ARBA" id="ARBA00023122"/>
    </source>
</evidence>
<sequence length="232" mass="25528">MMTSADQTVAVPDDAAYRDIAALLVERRFSAVPVVDPQGRAIGVVSEDDLLAKETELEAEQEERHRFPLGGRSAERARREIAATTARRLMTSPAVTIGVDQDVAEAARIMLDRHVKRLVVTDEQGRLQGVVSRRDLLKVLARSDEEIRREVAEDVLHGMFRIDKAAVRVRVEDGVVHLRGRVGTRGQARLLCEVVARTDGVVAVADDLWLEDDSPGEGARTGPRGVFEPPEP</sequence>
<keyword evidence="7" id="KW-1185">Reference proteome</keyword>
<dbReference type="Gene3D" id="3.30.1340.30">
    <property type="match status" value="1"/>
</dbReference>
<dbReference type="CDD" id="cd04586">
    <property type="entry name" value="CBS_pair_BON_assoc"/>
    <property type="match status" value="1"/>
</dbReference>
<comment type="caution">
    <text evidence="6">The sequence shown here is derived from an EMBL/GenBank/DDBJ whole genome shotgun (WGS) entry which is preliminary data.</text>
</comment>
<evidence type="ECO:0000259" key="4">
    <source>
        <dbReference type="PROSITE" id="PS50914"/>
    </source>
</evidence>
<evidence type="ECO:0000256" key="2">
    <source>
        <dbReference type="PROSITE-ProRule" id="PRU00703"/>
    </source>
</evidence>
<dbReference type="SMART" id="SM00116">
    <property type="entry name" value="CBS"/>
    <property type="match status" value="2"/>
</dbReference>
<dbReference type="Pfam" id="PF04972">
    <property type="entry name" value="BON"/>
    <property type="match status" value="1"/>
</dbReference>